<dbReference type="InterPro" id="IPR023696">
    <property type="entry name" value="Ureohydrolase_dom_sf"/>
</dbReference>
<dbReference type="InterPro" id="IPR000286">
    <property type="entry name" value="HDACs"/>
</dbReference>
<evidence type="ECO:0000259" key="2">
    <source>
        <dbReference type="Pfam" id="PF00850"/>
    </source>
</evidence>
<gene>
    <name evidence="3" type="ORF">ENS06_02840</name>
</gene>
<dbReference type="GO" id="GO:0004407">
    <property type="term" value="F:histone deacetylase activity"/>
    <property type="evidence" value="ECO:0007669"/>
    <property type="project" value="TreeGrafter"/>
</dbReference>
<dbReference type="GO" id="GO:0040029">
    <property type="term" value="P:epigenetic regulation of gene expression"/>
    <property type="evidence" value="ECO:0007669"/>
    <property type="project" value="TreeGrafter"/>
</dbReference>
<dbReference type="InterPro" id="IPR037138">
    <property type="entry name" value="His_deacetylse_dom_sf"/>
</dbReference>
<dbReference type="SUPFAM" id="SSF52768">
    <property type="entry name" value="Arginase/deacetylase"/>
    <property type="match status" value="1"/>
</dbReference>
<dbReference type="InterPro" id="IPR023801">
    <property type="entry name" value="His_deacetylse_dom"/>
</dbReference>
<dbReference type="PRINTS" id="PR01270">
    <property type="entry name" value="HDASUPER"/>
</dbReference>
<evidence type="ECO:0000256" key="1">
    <source>
        <dbReference type="ARBA" id="ARBA00005947"/>
    </source>
</evidence>
<accession>A0A832A3X5</accession>
<feature type="domain" description="Histone deacetylase" evidence="2">
    <location>
        <begin position="174"/>
        <end position="251"/>
    </location>
</feature>
<comment type="caution">
    <text evidence="3">The sequence shown here is derived from an EMBL/GenBank/DDBJ whole genome shotgun (WGS) entry which is preliminary data.</text>
</comment>
<sequence>MLKVVSHEGYLARYPTGAVETPARIRAILGNLKGHYALVVPEPASTDDLLRAHTVDHLIQVQLEGKAVKDAAALAAGGALCAARRALTDGHPYFAAVRPPGHHAGRNRFGGFCFFNNMAVALLALLDHGTARRAAVIDFDMHRGDGTAEIFHGDPRVSFLDVSSAEKDGFVQRIESFLEGLPPVDIIGVSAGFDMHVKDWGGLLTNRDYHRIGRLIGDAARRLASGRVFAVLEGGYMPHDLGKAVLAFCKGLEGKDLIEPTHAARP</sequence>
<dbReference type="AlphaFoldDB" id="A0A832A3X5"/>
<dbReference type="EMBL" id="DSTK01000011">
    <property type="protein sequence ID" value="HFK96244.1"/>
    <property type="molecule type" value="Genomic_DNA"/>
</dbReference>
<dbReference type="Gene3D" id="3.40.800.20">
    <property type="entry name" value="Histone deacetylase domain"/>
    <property type="match status" value="2"/>
</dbReference>
<reference evidence="3" key="1">
    <citation type="journal article" date="2020" name="mSystems">
        <title>Genome- and Community-Level Interaction Insights into Carbon Utilization and Element Cycling Functions of Hydrothermarchaeota in Hydrothermal Sediment.</title>
        <authorList>
            <person name="Zhou Z."/>
            <person name="Liu Y."/>
            <person name="Xu W."/>
            <person name="Pan J."/>
            <person name="Luo Z.H."/>
            <person name="Li M."/>
        </authorList>
    </citation>
    <scope>NUCLEOTIDE SEQUENCE [LARGE SCALE GENOMIC DNA]</scope>
    <source>
        <strain evidence="3">SpSt-456</strain>
    </source>
</reference>
<feature type="domain" description="Histone deacetylase" evidence="2">
    <location>
        <begin position="20"/>
        <end position="163"/>
    </location>
</feature>
<evidence type="ECO:0000313" key="3">
    <source>
        <dbReference type="EMBL" id="HFK96244.1"/>
    </source>
</evidence>
<dbReference type="Pfam" id="PF00850">
    <property type="entry name" value="Hist_deacetyl"/>
    <property type="match status" value="2"/>
</dbReference>
<proteinExistence type="inferred from homology"/>
<comment type="similarity">
    <text evidence="1">Belongs to the histone deacetylase family.</text>
</comment>
<organism evidence="3">
    <name type="scientific">Desulfacinum infernum</name>
    <dbReference type="NCBI Taxonomy" id="35837"/>
    <lineage>
        <taxon>Bacteria</taxon>
        <taxon>Pseudomonadati</taxon>
        <taxon>Thermodesulfobacteriota</taxon>
        <taxon>Syntrophobacteria</taxon>
        <taxon>Syntrophobacterales</taxon>
        <taxon>Syntrophobacteraceae</taxon>
        <taxon>Desulfacinum</taxon>
    </lineage>
</organism>
<dbReference type="PANTHER" id="PTHR10625">
    <property type="entry name" value="HISTONE DEACETYLASE HDAC1-RELATED"/>
    <property type="match status" value="1"/>
</dbReference>
<protein>
    <submittedName>
        <fullName evidence="3">Histone deacetylase family protein</fullName>
    </submittedName>
</protein>
<name>A0A832A3X5_9BACT</name>